<dbReference type="PIRSF" id="PIRSF006648">
    <property type="entry name" value="DrrB"/>
    <property type="match status" value="1"/>
</dbReference>
<keyword evidence="8" id="KW-1185">Reference proteome</keyword>
<feature type="transmembrane region" description="Helical" evidence="5">
    <location>
        <begin position="228"/>
        <end position="246"/>
    </location>
</feature>
<feature type="transmembrane region" description="Helical" evidence="5">
    <location>
        <begin position="25"/>
        <end position="44"/>
    </location>
</feature>
<dbReference type="GO" id="GO:0140359">
    <property type="term" value="F:ABC-type transporter activity"/>
    <property type="evidence" value="ECO:0007669"/>
    <property type="project" value="InterPro"/>
</dbReference>
<evidence type="ECO:0000313" key="7">
    <source>
        <dbReference type="EMBL" id="RKQ92762.1"/>
    </source>
</evidence>
<dbReference type="AlphaFoldDB" id="A0A660LCN1"/>
<comment type="caution">
    <text evidence="7">The sequence shown here is derived from an EMBL/GenBank/DDBJ whole genome shotgun (WGS) entry which is preliminary data.</text>
</comment>
<comment type="subcellular location">
    <subcellularLocation>
        <location evidence="1">Membrane</location>
        <topology evidence="1">Multi-pass membrane protein</topology>
    </subcellularLocation>
</comment>
<sequence length="256" mass="26901">MRRFLDVTSGVAWRSTKKVFTNPQLLLPSLIFPLFFFVAFAGGLSSVGNVPGFDFPSGYTAFQFVFVLLQASAFGGVFTGFGIAGDFENGFSRRLMLAAPSRLGILAGYAVGAMIRAATVGVLLFVVALASGMQIDGSGVDLFGLVVLALIVNLTASMWAAGVAMRLRSIQAGPAMQLPVFLLLFLAPVYVPLDLLAGWIEAVAHLNPVTPLIEGGRDLISGGDFQPLLVFGVALGLGALFLAWAVRGVRSAERAG</sequence>
<evidence type="ECO:0000256" key="5">
    <source>
        <dbReference type="SAM" id="Phobius"/>
    </source>
</evidence>
<dbReference type="InterPro" id="IPR051328">
    <property type="entry name" value="T7SS_ABC-Transporter"/>
</dbReference>
<gene>
    <name evidence="7" type="ORF">C8N24_2617</name>
</gene>
<keyword evidence="3 5" id="KW-1133">Transmembrane helix</keyword>
<dbReference type="EMBL" id="RBIL01000001">
    <property type="protein sequence ID" value="RKQ92762.1"/>
    <property type="molecule type" value="Genomic_DNA"/>
</dbReference>
<evidence type="ECO:0000256" key="4">
    <source>
        <dbReference type="ARBA" id="ARBA00023136"/>
    </source>
</evidence>
<dbReference type="PANTHER" id="PTHR43077">
    <property type="entry name" value="TRANSPORT PERMEASE YVFS-RELATED"/>
    <property type="match status" value="1"/>
</dbReference>
<feature type="transmembrane region" description="Helical" evidence="5">
    <location>
        <begin position="64"/>
        <end position="85"/>
    </location>
</feature>
<feature type="transmembrane region" description="Helical" evidence="5">
    <location>
        <begin position="106"/>
        <end position="130"/>
    </location>
</feature>
<reference evidence="7 8" key="1">
    <citation type="submission" date="2018-10" db="EMBL/GenBank/DDBJ databases">
        <title>Genomic Encyclopedia of Archaeal and Bacterial Type Strains, Phase II (KMG-II): from individual species to whole genera.</title>
        <authorList>
            <person name="Goeker M."/>
        </authorList>
    </citation>
    <scope>NUCLEOTIDE SEQUENCE [LARGE SCALE GENOMIC DNA]</scope>
    <source>
        <strain evidence="7 8">DSM 14954</strain>
    </source>
</reference>
<dbReference type="GO" id="GO:0043190">
    <property type="term" value="C:ATP-binding cassette (ABC) transporter complex"/>
    <property type="evidence" value="ECO:0007669"/>
    <property type="project" value="InterPro"/>
</dbReference>
<keyword evidence="4 5" id="KW-0472">Membrane</keyword>
<dbReference type="Pfam" id="PF01061">
    <property type="entry name" value="ABC2_membrane"/>
    <property type="match status" value="1"/>
</dbReference>
<dbReference type="RefSeq" id="WP_121250515.1">
    <property type="nucleotide sequence ID" value="NZ_RBIL01000001.1"/>
</dbReference>
<evidence type="ECO:0000259" key="6">
    <source>
        <dbReference type="Pfam" id="PF01061"/>
    </source>
</evidence>
<feature type="transmembrane region" description="Helical" evidence="5">
    <location>
        <begin position="179"/>
        <end position="200"/>
    </location>
</feature>
<dbReference type="InterPro" id="IPR013525">
    <property type="entry name" value="ABC2_TM"/>
</dbReference>
<dbReference type="Proteomes" id="UP000278962">
    <property type="component" value="Unassembled WGS sequence"/>
</dbReference>
<keyword evidence="2 5" id="KW-0812">Transmembrane</keyword>
<protein>
    <submittedName>
        <fullName evidence="7">ABC-2 type transport system permease protein</fullName>
    </submittedName>
</protein>
<name>A0A660LCN1_9ACTN</name>
<evidence type="ECO:0000313" key="8">
    <source>
        <dbReference type="Proteomes" id="UP000278962"/>
    </source>
</evidence>
<evidence type="ECO:0000256" key="1">
    <source>
        <dbReference type="ARBA" id="ARBA00004141"/>
    </source>
</evidence>
<dbReference type="PANTHER" id="PTHR43077:SF10">
    <property type="entry name" value="TRANSPORT PERMEASE PROTEIN"/>
    <property type="match status" value="1"/>
</dbReference>
<dbReference type="OrthoDB" id="8988363at2"/>
<evidence type="ECO:0000256" key="2">
    <source>
        <dbReference type="ARBA" id="ARBA00022692"/>
    </source>
</evidence>
<organism evidence="7 8">
    <name type="scientific">Solirubrobacter pauli</name>
    <dbReference type="NCBI Taxonomy" id="166793"/>
    <lineage>
        <taxon>Bacteria</taxon>
        <taxon>Bacillati</taxon>
        <taxon>Actinomycetota</taxon>
        <taxon>Thermoleophilia</taxon>
        <taxon>Solirubrobacterales</taxon>
        <taxon>Solirubrobacteraceae</taxon>
        <taxon>Solirubrobacter</taxon>
    </lineage>
</organism>
<feature type="domain" description="ABC-2 type transporter transmembrane" evidence="6">
    <location>
        <begin position="11"/>
        <end position="218"/>
    </location>
</feature>
<evidence type="ECO:0000256" key="3">
    <source>
        <dbReference type="ARBA" id="ARBA00022989"/>
    </source>
</evidence>
<proteinExistence type="predicted"/>
<accession>A0A660LCN1</accession>
<feature type="transmembrane region" description="Helical" evidence="5">
    <location>
        <begin position="142"/>
        <end position="167"/>
    </location>
</feature>
<dbReference type="InterPro" id="IPR000412">
    <property type="entry name" value="ABC_2_transport"/>
</dbReference>